<dbReference type="PANTHER" id="PTHR13437:SF2">
    <property type="entry name" value="NUCLEOPORIN P58_P45"/>
    <property type="match status" value="1"/>
</dbReference>
<feature type="region of interest" description="Disordered" evidence="9">
    <location>
        <begin position="1"/>
        <end position="59"/>
    </location>
</feature>
<dbReference type="Proteomes" id="UP000327044">
    <property type="component" value="Unassembled WGS sequence"/>
</dbReference>
<feature type="compositionally biased region" description="Polar residues" evidence="9">
    <location>
        <begin position="33"/>
        <end position="59"/>
    </location>
</feature>
<dbReference type="GO" id="GO:0005643">
    <property type="term" value="C:nuclear pore"/>
    <property type="evidence" value="ECO:0007669"/>
    <property type="project" value="UniProtKB-SubCell"/>
</dbReference>
<evidence type="ECO:0000256" key="3">
    <source>
        <dbReference type="ARBA" id="ARBA00022816"/>
    </source>
</evidence>
<dbReference type="PANTHER" id="PTHR13437">
    <property type="entry name" value="NUCLEOPORIN P58/P45 NUCLEOPORIN-LIKE PROTEIN 1"/>
    <property type="match status" value="1"/>
</dbReference>
<dbReference type="EMBL" id="GEZM01062294">
    <property type="protein sequence ID" value="JAV69857.1"/>
    <property type="molecule type" value="Transcribed_RNA"/>
</dbReference>
<keyword evidence="2" id="KW-0813">Transport</keyword>
<evidence type="ECO:0008006" key="13">
    <source>
        <dbReference type="Google" id="ProtNLM"/>
    </source>
</evidence>
<name>A0A1Y1LAB8_PHOPY</name>
<sequence length="771" mass="79704">MSSGFSFGQKPNETPQFGQTSFGSSSFQLGAPGSNTVASPQFSSTFGGKPSGSLQFSTPTSTPAFGTSFNFNSPSSQATVTTAAAPSFGFSTPAPAYSFGGPTPGLFSQPTTQSSLFQTPTTATPSFGLGAAKSPFTSAPTSGMFTIPSASVTSSGAQPATLNFGAPTPPAASTFGISQPTVPKMPFGTSTGLTFGATPITTAGLSFGLTSTAATPKLSFGPSVASTPLNFGGSPQISTASTALNFSTPKSAPQTGLSFAPSASASLTFATPTTSQGVGLGFSAVPTTSLSFPLPTATTTSAGLNFGTSTAAPSGFSIQPTSTAPPSLGTAFAMPISTAATTSAPQASATLTFGTTSLPATTIAVAPTLSFPLSAPSTTSSTFSSTTPTTTASLSFGTPVVASSMPASTGLSFGLGGISIAKSTAASVPSTFGIGAQPPQPPPPARTVGLGGISSTPPKLTTPTTSTQAQIPPKEQPLPQEILQTVEQFKKFVQEQKNFSSEIARSSIKELRKVEADVDLINNCMNEVENEMRKNKAIAEKIKLDTAKGLQNAEMAQRTFHTPAGLQYENTAPFEYFIELSDSFEKEMTELKLRIESVSKHVKNTMNPSKLTPQDLALGMRRLHEAFVSLAGQLQSVHNQVEMQKEQYLNMRKTLFNDYSNVFETRPKQSKEWETILGDLTKQQMHNNSSPTPFNLLGSSQVQTLAQNFSSSLPTTTTLGAPITTGFNIGTAPTMPLFGSTLPTSSSLFNTSSSNAFQLQKPPVGNKRGKP</sequence>
<evidence type="ECO:0000256" key="8">
    <source>
        <dbReference type="SAM" id="Coils"/>
    </source>
</evidence>
<dbReference type="EMBL" id="GEZM01062298">
    <property type="protein sequence ID" value="JAV69850.1"/>
    <property type="molecule type" value="Transcribed_RNA"/>
</dbReference>
<protein>
    <recommendedName>
        <fullName evidence="13">Nucleoporin NSP1-like C-terminal domain-containing protein</fullName>
    </recommendedName>
</protein>
<dbReference type="Gene3D" id="6.10.140.1350">
    <property type="match status" value="1"/>
</dbReference>
<evidence type="ECO:0000256" key="7">
    <source>
        <dbReference type="ARBA" id="ARBA00023242"/>
    </source>
</evidence>
<keyword evidence="8" id="KW-0175">Coiled coil</keyword>
<feature type="compositionally biased region" description="Low complexity" evidence="9">
    <location>
        <begin position="454"/>
        <end position="467"/>
    </location>
</feature>
<dbReference type="OrthoDB" id="2538017at2759"/>
<dbReference type="GO" id="GO:0051028">
    <property type="term" value="P:mRNA transport"/>
    <property type="evidence" value="ECO:0007669"/>
    <property type="project" value="UniProtKB-KW"/>
</dbReference>
<feature type="compositionally biased region" description="Polar residues" evidence="9">
    <location>
        <begin position="1"/>
        <end position="15"/>
    </location>
</feature>
<feature type="compositionally biased region" description="Low complexity" evidence="9">
    <location>
        <begin position="16"/>
        <end position="30"/>
    </location>
</feature>
<dbReference type="EMBL" id="GEZM01062303">
    <property type="protein sequence ID" value="JAV69838.1"/>
    <property type="molecule type" value="Transcribed_RNA"/>
</dbReference>
<evidence type="ECO:0000313" key="12">
    <source>
        <dbReference type="Proteomes" id="UP000327044"/>
    </source>
</evidence>
<feature type="coiled-coil region" evidence="8">
    <location>
        <begin position="511"/>
        <end position="545"/>
    </location>
</feature>
<keyword evidence="5" id="KW-0811">Translocation</keyword>
<evidence type="ECO:0000256" key="2">
    <source>
        <dbReference type="ARBA" id="ARBA00022448"/>
    </source>
</evidence>
<dbReference type="EMBL" id="VVIM01000005">
    <property type="protein sequence ID" value="KAB0798935.1"/>
    <property type="molecule type" value="Genomic_DNA"/>
</dbReference>
<evidence type="ECO:0000256" key="5">
    <source>
        <dbReference type="ARBA" id="ARBA00023010"/>
    </source>
</evidence>
<evidence type="ECO:0000256" key="4">
    <source>
        <dbReference type="ARBA" id="ARBA00022927"/>
    </source>
</evidence>
<dbReference type="Pfam" id="PF15967">
    <property type="entry name" value="Nucleoporin_FG2"/>
    <property type="match status" value="1"/>
</dbReference>
<evidence type="ECO:0000256" key="9">
    <source>
        <dbReference type="SAM" id="MobiDB-lite"/>
    </source>
</evidence>
<evidence type="ECO:0000256" key="6">
    <source>
        <dbReference type="ARBA" id="ARBA00023132"/>
    </source>
</evidence>
<reference evidence="11" key="3">
    <citation type="submission" date="2019-08" db="EMBL/GenBank/DDBJ databases">
        <authorList>
            <consortium name="Photinus pyralis genome working group"/>
            <person name="Fallon T.R."/>
            <person name="Sander Lower S.E."/>
            <person name="Weng J.-K."/>
        </authorList>
    </citation>
    <scope>NUCLEOTIDE SEQUENCE</scope>
    <source>
        <strain evidence="11">1611_PpyrPB1</strain>
        <tissue evidence="11">Whole body</tissue>
    </source>
</reference>
<evidence type="ECO:0000313" key="11">
    <source>
        <dbReference type="EMBL" id="KAB0798935.1"/>
    </source>
</evidence>
<dbReference type="InterPro" id="IPR024882">
    <property type="entry name" value="NUP58/p45/49"/>
</dbReference>
<keyword evidence="12" id="KW-1185">Reference proteome</keyword>
<evidence type="ECO:0000256" key="1">
    <source>
        <dbReference type="ARBA" id="ARBA00004567"/>
    </source>
</evidence>
<dbReference type="InParanoid" id="A0A1Y1LAB8"/>
<reference evidence="11 12" key="2">
    <citation type="journal article" date="2018" name="Elife">
        <title>Firefly genomes illuminate parallel origins of bioluminescence in beetles.</title>
        <authorList>
            <person name="Fallon T.R."/>
            <person name="Lower S.E."/>
            <person name="Chang C.H."/>
            <person name="Bessho-Uehara M."/>
            <person name="Martin G.J."/>
            <person name="Bewick A.J."/>
            <person name="Behringer M."/>
            <person name="Debat H.J."/>
            <person name="Wong I."/>
            <person name="Day J.C."/>
            <person name="Suvorov A."/>
            <person name="Silva C.J."/>
            <person name="Stanger-Hall K.F."/>
            <person name="Hall D.W."/>
            <person name="Schmitz R.J."/>
            <person name="Nelson D.R."/>
            <person name="Lewis S.M."/>
            <person name="Shigenobu S."/>
            <person name="Bybee S.M."/>
            <person name="Larracuente A.M."/>
            <person name="Oba Y."/>
            <person name="Weng J.K."/>
        </authorList>
    </citation>
    <scope>NUCLEOTIDE SEQUENCE [LARGE SCALE GENOMIC DNA]</scope>
    <source>
        <strain evidence="11">1611_PpyrPB1</strain>
        <tissue evidence="11">Whole body</tissue>
    </source>
</reference>
<evidence type="ECO:0000313" key="10">
    <source>
        <dbReference type="EMBL" id="JAV69838.1"/>
    </source>
</evidence>
<dbReference type="GO" id="GO:0017056">
    <property type="term" value="F:structural constituent of nuclear pore"/>
    <property type="evidence" value="ECO:0007669"/>
    <property type="project" value="InterPro"/>
</dbReference>
<dbReference type="EMBL" id="GEZM01062302">
    <property type="protein sequence ID" value="JAV69839.1"/>
    <property type="molecule type" value="Transcribed_RNA"/>
</dbReference>
<dbReference type="GO" id="GO:0015031">
    <property type="term" value="P:protein transport"/>
    <property type="evidence" value="ECO:0007669"/>
    <property type="project" value="UniProtKB-KW"/>
</dbReference>
<feature type="region of interest" description="Disordered" evidence="9">
    <location>
        <begin position="433"/>
        <end position="472"/>
    </location>
</feature>
<dbReference type="GO" id="GO:0008139">
    <property type="term" value="F:nuclear localization sequence binding"/>
    <property type="evidence" value="ECO:0007669"/>
    <property type="project" value="InterPro"/>
</dbReference>
<keyword evidence="6" id="KW-0906">Nuclear pore complex</keyword>
<dbReference type="AlphaFoldDB" id="A0A1Y1LAB8"/>
<dbReference type="EMBL" id="GEZM01062299">
    <property type="protein sequence ID" value="JAV69846.1"/>
    <property type="molecule type" value="Transcribed_RNA"/>
</dbReference>
<organism evidence="10">
    <name type="scientific">Photinus pyralis</name>
    <name type="common">Common eastern firefly</name>
    <name type="synonym">Lampyris pyralis</name>
    <dbReference type="NCBI Taxonomy" id="7054"/>
    <lineage>
        <taxon>Eukaryota</taxon>
        <taxon>Metazoa</taxon>
        <taxon>Ecdysozoa</taxon>
        <taxon>Arthropoda</taxon>
        <taxon>Hexapoda</taxon>
        <taxon>Insecta</taxon>
        <taxon>Pterygota</taxon>
        <taxon>Neoptera</taxon>
        <taxon>Endopterygota</taxon>
        <taxon>Coleoptera</taxon>
        <taxon>Polyphaga</taxon>
        <taxon>Elateriformia</taxon>
        <taxon>Elateroidea</taxon>
        <taxon>Lampyridae</taxon>
        <taxon>Lampyrinae</taxon>
        <taxon>Photinus</taxon>
    </lineage>
</organism>
<proteinExistence type="predicted"/>
<comment type="subcellular location">
    <subcellularLocation>
        <location evidence="1">Nucleus</location>
        <location evidence="1">Nuclear pore complex</location>
    </subcellularLocation>
</comment>
<reference evidence="10" key="1">
    <citation type="journal article" date="2016" name="Sci. Rep.">
        <title>Molecular characterization of firefly nuptial gifts: a multi-omics approach sheds light on postcopulatory sexual selection.</title>
        <authorList>
            <person name="Al-Wathiqui N."/>
            <person name="Fallon T.R."/>
            <person name="South A."/>
            <person name="Weng J.K."/>
            <person name="Lewis S.M."/>
        </authorList>
    </citation>
    <scope>NUCLEOTIDE SEQUENCE</scope>
</reference>
<keyword evidence="3" id="KW-0509">mRNA transport</keyword>
<keyword evidence="4" id="KW-0653">Protein transport</keyword>
<accession>A0A1Y1LAB8</accession>
<keyword evidence="7" id="KW-0539">Nucleus</keyword>
<gene>
    <name evidence="11" type="ORF">PPYR_06815</name>
</gene>